<dbReference type="InterPro" id="IPR011095">
    <property type="entry name" value="Dala_Dala_lig_C"/>
</dbReference>
<evidence type="ECO:0000256" key="7">
    <source>
        <dbReference type="ARBA" id="ARBA00022741"/>
    </source>
</evidence>
<dbReference type="OrthoDB" id="9813261at2"/>
<keyword evidence="9 13" id="KW-0133">Cell shape</keyword>
<evidence type="ECO:0000256" key="2">
    <source>
        <dbReference type="ARBA" id="ARBA00004496"/>
    </source>
</evidence>
<dbReference type="GO" id="GO:0046872">
    <property type="term" value="F:metal ion binding"/>
    <property type="evidence" value="ECO:0007669"/>
    <property type="project" value="UniProtKB-KW"/>
</dbReference>
<feature type="active site" evidence="14">
    <location>
        <position position="141"/>
    </location>
</feature>
<keyword evidence="7 16" id="KW-0547">Nucleotide-binding</keyword>
<evidence type="ECO:0000313" key="19">
    <source>
        <dbReference type="Proteomes" id="UP000001052"/>
    </source>
</evidence>
<dbReference type="HOGENOM" id="CLU_039268_1_1_7"/>
<comment type="pathway">
    <text evidence="13">Cell wall biogenesis; peptidoglycan biosynthesis.</text>
</comment>
<evidence type="ECO:0000256" key="1">
    <source>
        <dbReference type="ARBA" id="ARBA00001936"/>
    </source>
</evidence>
<dbReference type="GO" id="GO:0005737">
    <property type="term" value="C:cytoplasm"/>
    <property type="evidence" value="ECO:0007669"/>
    <property type="project" value="UniProtKB-SubCell"/>
</dbReference>
<evidence type="ECO:0000256" key="15">
    <source>
        <dbReference type="PIRSR" id="PIRSR039102-3"/>
    </source>
</evidence>
<dbReference type="InterPro" id="IPR016185">
    <property type="entry name" value="PreATP-grasp_dom_sf"/>
</dbReference>
<feature type="binding site" evidence="15">
    <location>
        <position position="264"/>
    </location>
    <ligand>
        <name>Mg(2+)</name>
        <dbReference type="ChEBI" id="CHEBI:18420"/>
        <label>2</label>
    </ligand>
</feature>
<evidence type="ECO:0000256" key="5">
    <source>
        <dbReference type="ARBA" id="ARBA00022490"/>
    </source>
</evidence>
<dbReference type="PROSITE" id="PS00844">
    <property type="entry name" value="DALA_DALA_LIGASE_2"/>
    <property type="match status" value="1"/>
</dbReference>
<dbReference type="GO" id="GO:0005524">
    <property type="term" value="F:ATP binding"/>
    <property type="evidence" value="ECO:0007669"/>
    <property type="project" value="UniProtKB-UniRule"/>
</dbReference>
<keyword evidence="8 16" id="KW-0067">ATP-binding</keyword>
<feature type="active site" evidence="14">
    <location>
        <position position="273"/>
    </location>
</feature>
<dbReference type="EMBL" id="CP001734">
    <property type="protein sequence ID" value="ACV68362.1"/>
    <property type="molecule type" value="Genomic_DNA"/>
</dbReference>
<keyword evidence="15" id="KW-0460">Magnesium</keyword>
<dbReference type="GO" id="GO:0008716">
    <property type="term" value="F:D-alanine-D-alanine ligase activity"/>
    <property type="evidence" value="ECO:0007669"/>
    <property type="project" value="UniProtKB-UniRule"/>
</dbReference>
<evidence type="ECO:0000256" key="10">
    <source>
        <dbReference type="ARBA" id="ARBA00022984"/>
    </source>
</evidence>
<gene>
    <name evidence="13" type="primary">ddl</name>
    <name evidence="18" type="ordered locus">Dret_1074</name>
</gene>
<evidence type="ECO:0000256" key="3">
    <source>
        <dbReference type="ARBA" id="ARBA00010871"/>
    </source>
</evidence>
<dbReference type="PANTHER" id="PTHR23132">
    <property type="entry name" value="D-ALANINE--D-ALANINE LIGASE"/>
    <property type="match status" value="1"/>
</dbReference>
<comment type="cofactor">
    <cofactor evidence="15">
        <name>Mg(2+)</name>
        <dbReference type="ChEBI" id="CHEBI:18420"/>
    </cofactor>
    <cofactor evidence="15">
        <name>Mn(2+)</name>
        <dbReference type="ChEBI" id="CHEBI:29035"/>
    </cofactor>
    <text evidence="15">Binds 2 magnesium or manganese ions per subunit.</text>
</comment>
<evidence type="ECO:0000256" key="14">
    <source>
        <dbReference type="PIRSR" id="PIRSR039102-1"/>
    </source>
</evidence>
<sequence>MRILLIAGGWSNERDVSISGGKAIAAALRANGHEVHWFDPAQEFAELPTKARQSDFVFINLHGAPGEDGLIQAMLDRLGCPYQGSGPAGSLLALDKTATKTLYAQAGLATPAWELVTSCREENWQPALRFPLFIKPNQGGSSLGVQRVYSQKELHPQLSQQLQFSSAVLLEEAVTGKEVTCAVVGEQALPLVLIEPGDEAAFFDYHSKYTPEAAREICPAPLSETLTAAIQKAALEAHRILGLTGYSRTDFILANGTAFALETNTLPGMTPTSLLPQAAAARGQDFNGLLEELIQLGLKRFS</sequence>
<dbReference type="RefSeq" id="WP_015751513.1">
    <property type="nucleotide sequence ID" value="NC_013223.1"/>
</dbReference>
<organism evidence="18 19">
    <name type="scientific">Desulfohalobium retbaense (strain ATCC 49708 / DSM 5692 / JCM 16813 / HR100)</name>
    <dbReference type="NCBI Taxonomy" id="485915"/>
    <lineage>
        <taxon>Bacteria</taxon>
        <taxon>Pseudomonadati</taxon>
        <taxon>Thermodesulfobacteriota</taxon>
        <taxon>Desulfovibrionia</taxon>
        <taxon>Desulfovibrionales</taxon>
        <taxon>Desulfohalobiaceae</taxon>
        <taxon>Desulfohalobium</taxon>
    </lineage>
</organism>
<dbReference type="GO" id="GO:0009252">
    <property type="term" value="P:peptidoglycan biosynthetic process"/>
    <property type="evidence" value="ECO:0007669"/>
    <property type="project" value="UniProtKB-UniRule"/>
</dbReference>
<dbReference type="NCBIfam" id="NF002378">
    <property type="entry name" value="PRK01372.1"/>
    <property type="match status" value="1"/>
</dbReference>
<comment type="function">
    <text evidence="13">Cell wall formation.</text>
</comment>
<dbReference type="InterPro" id="IPR011127">
    <property type="entry name" value="Dala_Dala_lig_N"/>
</dbReference>
<dbReference type="SUPFAM" id="SSF52440">
    <property type="entry name" value="PreATP-grasp domain"/>
    <property type="match status" value="1"/>
</dbReference>
<dbReference type="SUPFAM" id="SSF56059">
    <property type="entry name" value="Glutathione synthetase ATP-binding domain-like"/>
    <property type="match status" value="1"/>
</dbReference>
<keyword evidence="19" id="KW-1185">Reference proteome</keyword>
<keyword evidence="10 13" id="KW-0573">Peptidoglycan synthesis</keyword>
<comment type="subcellular location">
    <subcellularLocation>
        <location evidence="2 13">Cytoplasm</location>
    </subcellularLocation>
</comment>
<evidence type="ECO:0000256" key="4">
    <source>
        <dbReference type="ARBA" id="ARBA00012216"/>
    </source>
</evidence>
<dbReference type="PIRSF" id="PIRSF039102">
    <property type="entry name" value="Ddl/VanB"/>
    <property type="match status" value="1"/>
</dbReference>
<dbReference type="KEGG" id="drt:Dret_1074"/>
<evidence type="ECO:0000256" key="12">
    <source>
        <dbReference type="ARBA" id="ARBA00047614"/>
    </source>
</evidence>
<evidence type="ECO:0000256" key="13">
    <source>
        <dbReference type="HAMAP-Rule" id="MF_00047"/>
    </source>
</evidence>
<evidence type="ECO:0000256" key="8">
    <source>
        <dbReference type="ARBA" id="ARBA00022840"/>
    </source>
</evidence>
<dbReference type="HAMAP" id="MF_00047">
    <property type="entry name" value="Dala_Dala_lig"/>
    <property type="match status" value="1"/>
</dbReference>
<keyword evidence="15" id="KW-0479">Metal-binding</keyword>
<dbReference type="InterPro" id="IPR011761">
    <property type="entry name" value="ATP-grasp"/>
</dbReference>
<dbReference type="GO" id="GO:0008360">
    <property type="term" value="P:regulation of cell shape"/>
    <property type="evidence" value="ECO:0007669"/>
    <property type="project" value="UniProtKB-KW"/>
</dbReference>
<name>C8X239_DESRD</name>
<keyword evidence="15" id="KW-0464">Manganese</keyword>
<evidence type="ECO:0000256" key="16">
    <source>
        <dbReference type="PROSITE-ProRule" id="PRU00409"/>
    </source>
</evidence>
<dbReference type="NCBIfam" id="TIGR01205">
    <property type="entry name" value="D_ala_D_alaTIGR"/>
    <property type="match status" value="1"/>
</dbReference>
<protein>
    <recommendedName>
        <fullName evidence="4 13">D-alanine--D-alanine ligase</fullName>
        <ecNumber evidence="4 13">6.3.2.4</ecNumber>
    </recommendedName>
    <alternativeName>
        <fullName evidence="13">D-Ala-D-Ala ligase</fullName>
    </alternativeName>
    <alternativeName>
        <fullName evidence="13">D-alanylalanine synthetase</fullName>
    </alternativeName>
</protein>
<evidence type="ECO:0000259" key="17">
    <source>
        <dbReference type="PROSITE" id="PS50975"/>
    </source>
</evidence>
<dbReference type="InterPro" id="IPR005905">
    <property type="entry name" value="D_ala_D_ala"/>
</dbReference>
<keyword evidence="11 13" id="KW-0961">Cell wall biogenesis/degradation</keyword>
<keyword evidence="5 13" id="KW-0963">Cytoplasm</keyword>
<dbReference type="eggNOG" id="COG1181">
    <property type="taxonomic scope" value="Bacteria"/>
</dbReference>
<dbReference type="AlphaFoldDB" id="C8X239"/>
<dbReference type="Gene3D" id="3.40.50.20">
    <property type="match status" value="1"/>
</dbReference>
<dbReference type="PROSITE" id="PS00843">
    <property type="entry name" value="DALA_DALA_LIGASE_1"/>
    <property type="match status" value="1"/>
</dbReference>
<dbReference type="PROSITE" id="PS50975">
    <property type="entry name" value="ATP_GRASP"/>
    <property type="match status" value="1"/>
</dbReference>
<keyword evidence="6 13" id="KW-0436">Ligase</keyword>
<reference evidence="18 19" key="2">
    <citation type="journal article" date="2010" name="Stand. Genomic Sci.">
        <title>Complete genome sequence of Desulfohalobium retbaense type strain (HR(100)).</title>
        <authorList>
            <person name="Spring S."/>
            <person name="Nolan M."/>
            <person name="Lapidus A."/>
            <person name="Glavina Del Rio T."/>
            <person name="Copeland A."/>
            <person name="Tice H."/>
            <person name="Cheng J.F."/>
            <person name="Lucas S."/>
            <person name="Land M."/>
            <person name="Chen F."/>
            <person name="Bruce D."/>
            <person name="Goodwin L."/>
            <person name="Pitluck S."/>
            <person name="Ivanova N."/>
            <person name="Mavromatis K."/>
            <person name="Mikhailova N."/>
            <person name="Pati A."/>
            <person name="Chen A."/>
            <person name="Palaniappan K."/>
            <person name="Hauser L."/>
            <person name="Chang Y.J."/>
            <person name="Jeffries C.D."/>
            <person name="Munk C."/>
            <person name="Kiss H."/>
            <person name="Chain P."/>
            <person name="Han C."/>
            <person name="Brettin T."/>
            <person name="Detter J.C."/>
            <person name="Schuler E."/>
            <person name="Goker M."/>
            <person name="Rohde M."/>
            <person name="Bristow J."/>
            <person name="Eisen J.A."/>
            <person name="Markowitz V."/>
            <person name="Hugenholtz P."/>
            <person name="Kyrpides N.C."/>
            <person name="Klenk H.P."/>
        </authorList>
    </citation>
    <scope>NUCLEOTIDE SEQUENCE [LARGE SCALE GENOMIC DNA]</scope>
    <source>
        <strain evidence="18 19">DSM 5692</strain>
    </source>
</reference>
<accession>C8X239</accession>
<dbReference type="EC" id="6.3.2.4" evidence="4 13"/>
<evidence type="ECO:0000256" key="11">
    <source>
        <dbReference type="ARBA" id="ARBA00023316"/>
    </source>
</evidence>
<comment type="similarity">
    <text evidence="3 13">Belongs to the D-alanine--D-alanine ligase family.</text>
</comment>
<feature type="binding site" evidence="15">
    <location>
        <position position="262"/>
    </location>
    <ligand>
        <name>Mg(2+)</name>
        <dbReference type="ChEBI" id="CHEBI:18420"/>
        <label>1</label>
    </ligand>
</feature>
<proteinExistence type="inferred from homology"/>
<dbReference type="UniPathway" id="UPA00219"/>
<evidence type="ECO:0000313" key="18">
    <source>
        <dbReference type="EMBL" id="ACV68362.1"/>
    </source>
</evidence>
<dbReference type="GO" id="GO:0071555">
    <property type="term" value="P:cell wall organization"/>
    <property type="evidence" value="ECO:0007669"/>
    <property type="project" value="UniProtKB-KW"/>
</dbReference>
<dbReference type="InterPro" id="IPR013815">
    <property type="entry name" value="ATP_grasp_subdomain_1"/>
</dbReference>
<dbReference type="Gene3D" id="3.30.1490.20">
    <property type="entry name" value="ATP-grasp fold, A domain"/>
    <property type="match status" value="1"/>
</dbReference>
<dbReference type="PANTHER" id="PTHR23132:SF23">
    <property type="entry name" value="D-ALANINE--D-ALANINE LIGASE B"/>
    <property type="match status" value="1"/>
</dbReference>
<dbReference type="STRING" id="485915.Dret_1074"/>
<feature type="binding site" evidence="15">
    <location>
        <position position="250"/>
    </location>
    <ligand>
        <name>Mg(2+)</name>
        <dbReference type="ChEBI" id="CHEBI:18420"/>
        <label>1</label>
    </ligand>
</feature>
<dbReference type="Proteomes" id="UP000001052">
    <property type="component" value="Chromosome"/>
</dbReference>
<dbReference type="Gene3D" id="3.30.470.20">
    <property type="entry name" value="ATP-grasp fold, B domain"/>
    <property type="match status" value="1"/>
</dbReference>
<comment type="catalytic activity">
    <reaction evidence="12 13">
        <text>2 D-alanine + ATP = D-alanyl-D-alanine + ADP + phosphate + H(+)</text>
        <dbReference type="Rhea" id="RHEA:11224"/>
        <dbReference type="ChEBI" id="CHEBI:15378"/>
        <dbReference type="ChEBI" id="CHEBI:30616"/>
        <dbReference type="ChEBI" id="CHEBI:43474"/>
        <dbReference type="ChEBI" id="CHEBI:57416"/>
        <dbReference type="ChEBI" id="CHEBI:57822"/>
        <dbReference type="ChEBI" id="CHEBI:456216"/>
        <dbReference type="EC" id="6.3.2.4"/>
    </reaction>
</comment>
<feature type="domain" description="ATP-grasp" evidence="17">
    <location>
        <begin position="100"/>
        <end position="295"/>
    </location>
</feature>
<dbReference type="Pfam" id="PF07478">
    <property type="entry name" value="Dala_Dala_lig_C"/>
    <property type="match status" value="1"/>
</dbReference>
<reference evidence="19" key="1">
    <citation type="submission" date="2009-09" db="EMBL/GenBank/DDBJ databases">
        <title>The complete chromosome of Desulfohalobium retbaense DSM 5692.</title>
        <authorList>
            <consortium name="US DOE Joint Genome Institute (JGI-PGF)"/>
            <person name="Lucas S."/>
            <person name="Copeland A."/>
            <person name="Lapidus A."/>
            <person name="Glavina del Rio T."/>
            <person name="Dalin E."/>
            <person name="Tice H."/>
            <person name="Bruce D."/>
            <person name="Goodwin L."/>
            <person name="Pitluck S."/>
            <person name="Kyrpides N."/>
            <person name="Mavromatis K."/>
            <person name="Ivanova N."/>
            <person name="Mikhailova N."/>
            <person name="Munk A.C."/>
            <person name="Brettin T."/>
            <person name="Detter J.C."/>
            <person name="Han C."/>
            <person name="Tapia R."/>
            <person name="Larimer F."/>
            <person name="Land M."/>
            <person name="Hauser L."/>
            <person name="Markowitz V."/>
            <person name="Cheng J.-F."/>
            <person name="Hugenholtz P."/>
            <person name="Woyke T."/>
            <person name="Wu D."/>
            <person name="Spring S."/>
            <person name="Klenk H.-P."/>
            <person name="Eisen J.A."/>
        </authorList>
    </citation>
    <scope>NUCLEOTIDE SEQUENCE [LARGE SCALE GENOMIC DNA]</scope>
    <source>
        <strain evidence="19">DSM 5692</strain>
    </source>
</reference>
<comment type="cofactor">
    <cofactor evidence="1">
        <name>Mn(2+)</name>
        <dbReference type="ChEBI" id="CHEBI:29035"/>
    </cofactor>
</comment>
<feature type="active site" evidence="14">
    <location>
        <position position="13"/>
    </location>
</feature>
<evidence type="ECO:0000256" key="6">
    <source>
        <dbReference type="ARBA" id="ARBA00022598"/>
    </source>
</evidence>
<feature type="binding site" evidence="15">
    <location>
        <position position="262"/>
    </location>
    <ligand>
        <name>Mg(2+)</name>
        <dbReference type="ChEBI" id="CHEBI:18420"/>
        <label>2</label>
    </ligand>
</feature>
<dbReference type="InterPro" id="IPR000291">
    <property type="entry name" value="D-Ala_lig_Van_CS"/>
</dbReference>
<dbReference type="Pfam" id="PF01820">
    <property type="entry name" value="Dala_Dala_lig_N"/>
    <property type="match status" value="1"/>
</dbReference>
<evidence type="ECO:0000256" key="9">
    <source>
        <dbReference type="ARBA" id="ARBA00022960"/>
    </source>
</evidence>